<sequence>MNTPSKEYRGTHAAAARPVAPRKIQLNTSPNLGEVDFGPLAKHERNIAAIDPVSVADILRNAFVYPPHTIYADVKIAATGFDPEQDMYGSPHFHYAFHTVRAESRPLADDVEDDALIDSYHRLLCQAIKRATLNMRAPWLLQSGGKDSTSMAIALADARPDTTCLTYLGGKEEDEVASARFVAQHLGLRHEVLECDPGRAYDRYLAMLPRMPLLSADFAALSYADLATEVARHHGDGMIDAQCADQYFGVPLRRQDHVMKLLARDLRLPQSLFTSTPVSHSFPLCVALSTLQMDRFERYFPGSRFSDAEVDALFGSNIAASSRQRMQLFHADLAEATTPEAQRRLALVIGESSHLGKGMYAARAMSLRLAYPYADPQFRDWVFRQVPDDRLIGPGGVSKVLMRQYIAECFEQLPYLKAKGSFRFDLCGLARQRFDQVYAYADEVKALLPGASRWLGKHRKLMENKYFASKFYLLAVVLPWLLSHTDAHADPWAGHTPNTSSGRSACHDQSFSAQPYSDLRPR</sequence>
<dbReference type="RefSeq" id="WP_188796153.1">
    <property type="nucleotide sequence ID" value="NZ_BMJA01000003.1"/>
</dbReference>
<organism evidence="3 4">
    <name type="scientific">Dyella nitratireducens</name>
    <dbReference type="NCBI Taxonomy" id="1849580"/>
    <lineage>
        <taxon>Bacteria</taxon>
        <taxon>Pseudomonadati</taxon>
        <taxon>Pseudomonadota</taxon>
        <taxon>Gammaproteobacteria</taxon>
        <taxon>Lysobacterales</taxon>
        <taxon>Rhodanobacteraceae</taxon>
        <taxon>Dyella</taxon>
    </lineage>
</organism>
<proteinExistence type="predicted"/>
<dbReference type="Proteomes" id="UP000620046">
    <property type="component" value="Unassembled WGS sequence"/>
</dbReference>
<evidence type="ECO:0000313" key="3">
    <source>
        <dbReference type="EMBL" id="GGA42783.1"/>
    </source>
</evidence>
<feature type="region of interest" description="Disordered" evidence="1">
    <location>
        <begin position="493"/>
        <end position="522"/>
    </location>
</feature>
<dbReference type="Gene3D" id="3.40.50.620">
    <property type="entry name" value="HUPs"/>
    <property type="match status" value="1"/>
</dbReference>
<evidence type="ECO:0000259" key="2">
    <source>
        <dbReference type="Pfam" id="PF00733"/>
    </source>
</evidence>
<gene>
    <name evidence="3" type="ORF">GCM10010981_34860</name>
</gene>
<name>A0ABQ1GFI5_9GAMM</name>
<reference evidence="4" key="1">
    <citation type="journal article" date="2019" name="Int. J. Syst. Evol. Microbiol.">
        <title>The Global Catalogue of Microorganisms (GCM) 10K type strain sequencing project: providing services to taxonomists for standard genome sequencing and annotation.</title>
        <authorList>
            <consortium name="The Broad Institute Genomics Platform"/>
            <consortium name="The Broad Institute Genome Sequencing Center for Infectious Disease"/>
            <person name="Wu L."/>
            <person name="Ma J."/>
        </authorList>
    </citation>
    <scope>NUCLEOTIDE SEQUENCE [LARGE SCALE GENOMIC DNA]</scope>
    <source>
        <strain evidence="4">CGMCC 1.15439</strain>
    </source>
</reference>
<dbReference type="InterPro" id="IPR014729">
    <property type="entry name" value="Rossmann-like_a/b/a_fold"/>
</dbReference>
<dbReference type="SUPFAM" id="SSF52402">
    <property type="entry name" value="Adenine nucleotide alpha hydrolases-like"/>
    <property type="match status" value="1"/>
</dbReference>
<evidence type="ECO:0000256" key="1">
    <source>
        <dbReference type="SAM" id="MobiDB-lite"/>
    </source>
</evidence>
<dbReference type="InterPro" id="IPR001962">
    <property type="entry name" value="Asn_synthase"/>
</dbReference>
<dbReference type="Pfam" id="PF00733">
    <property type="entry name" value="Asn_synthase"/>
    <property type="match status" value="1"/>
</dbReference>
<keyword evidence="4" id="KW-1185">Reference proteome</keyword>
<accession>A0ABQ1GFI5</accession>
<evidence type="ECO:0000313" key="4">
    <source>
        <dbReference type="Proteomes" id="UP000620046"/>
    </source>
</evidence>
<comment type="caution">
    <text evidence="3">The sequence shown here is derived from an EMBL/GenBank/DDBJ whole genome shotgun (WGS) entry which is preliminary data.</text>
</comment>
<dbReference type="EMBL" id="BMJA01000003">
    <property type="protein sequence ID" value="GGA42783.1"/>
    <property type="molecule type" value="Genomic_DNA"/>
</dbReference>
<feature type="compositionally biased region" description="Polar residues" evidence="1">
    <location>
        <begin position="496"/>
        <end position="515"/>
    </location>
</feature>
<protein>
    <recommendedName>
        <fullName evidence="2">Asparagine synthetase domain-containing protein</fullName>
    </recommendedName>
</protein>
<feature type="domain" description="Asparagine synthetase" evidence="2">
    <location>
        <begin position="123"/>
        <end position="408"/>
    </location>
</feature>